<dbReference type="CDD" id="cd07377">
    <property type="entry name" value="WHTH_GntR"/>
    <property type="match status" value="1"/>
</dbReference>
<evidence type="ECO:0000256" key="1">
    <source>
        <dbReference type="ARBA" id="ARBA00023015"/>
    </source>
</evidence>
<keyword evidence="7" id="KW-1185">Reference proteome</keyword>
<proteinExistence type="predicted"/>
<name>A0ABQ6CBU3_9HYPH</name>
<organism evidence="6 7">
    <name type="scientific">Labrys miyagiensis</name>
    <dbReference type="NCBI Taxonomy" id="346912"/>
    <lineage>
        <taxon>Bacteria</taxon>
        <taxon>Pseudomonadati</taxon>
        <taxon>Pseudomonadota</taxon>
        <taxon>Alphaproteobacteria</taxon>
        <taxon>Hyphomicrobiales</taxon>
        <taxon>Xanthobacteraceae</taxon>
        <taxon>Labrys</taxon>
    </lineage>
</organism>
<evidence type="ECO:0000259" key="5">
    <source>
        <dbReference type="PROSITE" id="PS50949"/>
    </source>
</evidence>
<dbReference type="Pfam" id="PF07729">
    <property type="entry name" value="FCD"/>
    <property type="match status" value="1"/>
</dbReference>
<protein>
    <submittedName>
        <fullName evidence="6">GntR family transcriptional regulator</fullName>
    </submittedName>
</protein>
<dbReference type="SMART" id="SM00345">
    <property type="entry name" value="HTH_GNTR"/>
    <property type="match status" value="1"/>
</dbReference>
<gene>
    <name evidence="6" type="ORF">GCM10007874_04450</name>
</gene>
<dbReference type="SUPFAM" id="SSF46785">
    <property type="entry name" value="Winged helix' DNA-binding domain"/>
    <property type="match status" value="1"/>
</dbReference>
<dbReference type="PANTHER" id="PTHR43537:SF5">
    <property type="entry name" value="UXU OPERON TRANSCRIPTIONAL REGULATOR"/>
    <property type="match status" value="1"/>
</dbReference>
<dbReference type="Gene3D" id="1.20.120.530">
    <property type="entry name" value="GntR ligand-binding domain-like"/>
    <property type="match status" value="1"/>
</dbReference>
<sequence length="280" mass="30963">MTIMATDATKKSAADDGEVEATQQGAPAKRPRPALITRRTPKAGDKNKGRDEVVSRILELVQDGYLHPGDRLPPERELNDIFGIGRPNLRESLRALQTLGVIEIRHGGGAYVTSLDARRLLAPLNFLLSLTPAVLDDSSEMRRLIEVAAVEKAALRMTKADLEDFEAMMQAHAAVKADYVGFLILDSRFHSRLYELSGNVVLEQIAMALYNIGLEHRRKLMSQPGEIAKSTADHRAIVDALKAKDVDGAKMAMDVHLRHIADSSHQVLRGRSPRRVDKRP</sequence>
<dbReference type="InterPro" id="IPR000524">
    <property type="entry name" value="Tscrpt_reg_HTH_GntR"/>
</dbReference>
<comment type="caution">
    <text evidence="6">The sequence shown here is derived from an EMBL/GenBank/DDBJ whole genome shotgun (WGS) entry which is preliminary data.</text>
</comment>
<feature type="region of interest" description="Disordered" evidence="4">
    <location>
        <begin position="1"/>
        <end position="49"/>
    </location>
</feature>
<dbReference type="RefSeq" id="WP_284310250.1">
    <property type="nucleotide sequence ID" value="NZ_BSPC01000005.1"/>
</dbReference>
<dbReference type="PRINTS" id="PR00035">
    <property type="entry name" value="HTHGNTR"/>
</dbReference>
<dbReference type="SMART" id="SM00895">
    <property type="entry name" value="FCD"/>
    <property type="match status" value="1"/>
</dbReference>
<evidence type="ECO:0000313" key="6">
    <source>
        <dbReference type="EMBL" id="GLS17430.1"/>
    </source>
</evidence>
<evidence type="ECO:0000313" key="7">
    <source>
        <dbReference type="Proteomes" id="UP001156882"/>
    </source>
</evidence>
<dbReference type="InterPro" id="IPR036388">
    <property type="entry name" value="WH-like_DNA-bd_sf"/>
</dbReference>
<dbReference type="PANTHER" id="PTHR43537">
    <property type="entry name" value="TRANSCRIPTIONAL REGULATOR, GNTR FAMILY"/>
    <property type="match status" value="1"/>
</dbReference>
<dbReference type="InterPro" id="IPR036390">
    <property type="entry name" value="WH_DNA-bd_sf"/>
</dbReference>
<evidence type="ECO:0000256" key="3">
    <source>
        <dbReference type="ARBA" id="ARBA00023163"/>
    </source>
</evidence>
<dbReference type="InterPro" id="IPR008920">
    <property type="entry name" value="TF_FadR/GntR_C"/>
</dbReference>
<dbReference type="Proteomes" id="UP001156882">
    <property type="component" value="Unassembled WGS sequence"/>
</dbReference>
<evidence type="ECO:0000256" key="2">
    <source>
        <dbReference type="ARBA" id="ARBA00023125"/>
    </source>
</evidence>
<dbReference type="SUPFAM" id="SSF48008">
    <property type="entry name" value="GntR ligand-binding domain-like"/>
    <property type="match status" value="1"/>
</dbReference>
<dbReference type="PROSITE" id="PS50949">
    <property type="entry name" value="HTH_GNTR"/>
    <property type="match status" value="1"/>
</dbReference>
<accession>A0ABQ6CBU3</accession>
<dbReference type="Pfam" id="PF00392">
    <property type="entry name" value="GntR"/>
    <property type="match status" value="1"/>
</dbReference>
<reference evidence="7" key="1">
    <citation type="journal article" date="2019" name="Int. J. Syst. Evol. Microbiol.">
        <title>The Global Catalogue of Microorganisms (GCM) 10K type strain sequencing project: providing services to taxonomists for standard genome sequencing and annotation.</title>
        <authorList>
            <consortium name="The Broad Institute Genomics Platform"/>
            <consortium name="The Broad Institute Genome Sequencing Center for Infectious Disease"/>
            <person name="Wu L."/>
            <person name="Ma J."/>
        </authorList>
    </citation>
    <scope>NUCLEOTIDE SEQUENCE [LARGE SCALE GENOMIC DNA]</scope>
    <source>
        <strain evidence="7">NBRC 101365</strain>
    </source>
</reference>
<feature type="domain" description="HTH gntR-type" evidence="5">
    <location>
        <begin position="47"/>
        <end position="115"/>
    </location>
</feature>
<dbReference type="InterPro" id="IPR011711">
    <property type="entry name" value="GntR_C"/>
</dbReference>
<keyword evidence="2" id="KW-0238">DNA-binding</keyword>
<keyword evidence="1" id="KW-0805">Transcription regulation</keyword>
<dbReference type="EMBL" id="BSPC01000005">
    <property type="protein sequence ID" value="GLS17430.1"/>
    <property type="molecule type" value="Genomic_DNA"/>
</dbReference>
<evidence type="ECO:0000256" key="4">
    <source>
        <dbReference type="SAM" id="MobiDB-lite"/>
    </source>
</evidence>
<keyword evidence="3" id="KW-0804">Transcription</keyword>
<dbReference type="Gene3D" id="1.10.10.10">
    <property type="entry name" value="Winged helix-like DNA-binding domain superfamily/Winged helix DNA-binding domain"/>
    <property type="match status" value="1"/>
</dbReference>